<sequence length="72" mass="7580">MTHESVRRVPPTTPMERFSFCGAGPVCGARAWGALRVSVIRRFRSMRAVFPSGSGIASGASGDVRGVRGSQG</sequence>
<evidence type="ECO:0000313" key="2">
    <source>
        <dbReference type="Proteomes" id="UP000644020"/>
    </source>
</evidence>
<evidence type="ECO:0000313" key="1">
    <source>
        <dbReference type="EMBL" id="GHA91959.1"/>
    </source>
</evidence>
<comment type="caution">
    <text evidence="1">The sequence shown here is derived from an EMBL/GenBank/DDBJ whole genome shotgun (WGS) entry which is preliminary data.</text>
</comment>
<protein>
    <submittedName>
        <fullName evidence="1">Uncharacterized protein</fullName>
    </submittedName>
</protein>
<organism evidence="1 2">
    <name type="scientific">Streptomyces termitum</name>
    <dbReference type="NCBI Taxonomy" id="67368"/>
    <lineage>
        <taxon>Bacteria</taxon>
        <taxon>Bacillati</taxon>
        <taxon>Actinomycetota</taxon>
        <taxon>Actinomycetes</taxon>
        <taxon>Kitasatosporales</taxon>
        <taxon>Streptomycetaceae</taxon>
        <taxon>Streptomyces</taxon>
    </lineage>
</organism>
<dbReference type="AlphaFoldDB" id="A0A918T4I4"/>
<name>A0A918T4I4_9ACTN</name>
<gene>
    <name evidence="1" type="ORF">GCM10010305_39510</name>
</gene>
<proteinExistence type="predicted"/>
<dbReference type="EMBL" id="BMUL01000010">
    <property type="protein sequence ID" value="GHA91959.1"/>
    <property type="molecule type" value="Genomic_DNA"/>
</dbReference>
<accession>A0A918T4I4</accession>
<reference evidence="1" key="2">
    <citation type="submission" date="2020-09" db="EMBL/GenBank/DDBJ databases">
        <authorList>
            <person name="Sun Q."/>
            <person name="Ohkuma M."/>
        </authorList>
    </citation>
    <scope>NUCLEOTIDE SEQUENCE</scope>
    <source>
        <strain evidence="1">JCM 4518</strain>
    </source>
</reference>
<keyword evidence="2" id="KW-1185">Reference proteome</keyword>
<reference evidence="1" key="1">
    <citation type="journal article" date="2014" name="Int. J. Syst. Evol. Microbiol.">
        <title>Complete genome sequence of Corynebacterium casei LMG S-19264T (=DSM 44701T), isolated from a smear-ripened cheese.</title>
        <authorList>
            <consortium name="US DOE Joint Genome Institute (JGI-PGF)"/>
            <person name="Walter F."/>
            <person name="Albersmeier A."/>
            <person name="Kalinowski J."/>
            <person name="Ruckert C."/>
        </authorList>
    </citation>
    <scope>NUCLEOTIDE SEQUENCE</scope>
    <source>
        <strain evidence="1">JCM 4518</strain>
    </source>
</reference>
<dbReference type="Proteomes" id="UP000644020">
    <property type="component" value="Unassembled WGS sequence"/>
</dbReference>